<keyword evidence="4" id="KW-1185">Reference proteome</keyword>
<evidence type="ECO:0000313" key="3">
    <source>
        <dbReference type="EMBL" id="RKP36913.1"/>
    </source>
</evidence>
<feature type="region of interest" description="Disordered" evidence="1">
    <location>
        <begin position="42"/>
        <end position="83"/>
    </location>
</feature>
<evidence type="ECO:0000256" key="1">
    <source>
        <dbReference type="SAM" id="MobiDB-lite"/>
    </source>
</evidence>
<feature type="compositionally biased region" description="Low complexity" evidence="1">
    <location>
        <begin position="883"/>
        <end position="901"/>
    </location>
</feature>
<accession>A0A4P9ZTQ2</accession>
<evidence type="ECO:0000259" key="2">
    <source>
        <dbReference type="Pfam" id="PF09444"/>
    </source>
</evidence>
<dbReference type="EMBL" id="ML002575">
    <property type="protein sequence ID" value="RKP36913.1"/>
    <property type="molecule type" value="Genomic_DNA"/>
</dbReference>
<feature type="domain" description="DNA replication checkpoint mediator MRC1" evidence="2">
    <location>
        <begin position="453"/>
        <end position="663"/>
    </location>
</feature>
<proteinExistence type="predicted"/>
<feature type="region of interest" description="Disordered" evidence="1">
    <location>
        <begin position="104"/>
        <end position="236"/>
    </location>
</feature>
<feature type="compositionally biased region" description="Acidic residues" evidence="1">
    <location>
        <begin position="148"/>
        <end position="161"/>
    </location>
</feature>
<organism evidence="3 4">
    <name type="scientific">Dimargaris cristalligena</name>
    <dbReference type="NCBI Taxonomy" id="215637"/>
    <lineage>
        <taxon>Eukaryota</taxon>
        <taxon>Fungi</taxon>
        <taxon>Fungi incertae sedis</taxon>
        <taxon>Zoopagomycota</taxon>
        <taxon>Kickxellomycotina</taxon>
        <taxon>Dimargaritomycetes</taxon>
        <taxon>Dimargaritales</taxon>
        <taxon>Dimargaritaceae</taxon>
        <taxon>Dimargaris</taxon>
    </lineage>
</organism>
<dbReference type="InterPro" id="IPR018564">
    <property type="entry name" value="Repl_chkpnt_MRC1_dom"/>
</dbReference>
<dbReference type="AlphaFoldDB" id="A0A4P9ZTQ2"/>
<feature type="compositionally biased region" description="Low complexity" evidence="1">
    <location>
        <begin position="376"/>
        <end position="387"/>
    </location>
</feature>
<reference evidence="4" key="1">
    <citation type="journal article" date="2018" name="Nat. Microbiol.">
        <title>Leveraging single-cell genomics to expand the fungal tree of life.</title>
        <authorList>
            <person name="Ahrendt S.R."/>
            <person name="Quandt C.A."/>
            <person name="Ciobanu D."/>
            <person name="Clum A."/>
            <person name="Salamov A."/>
            <person name="Andreopoulos B."/>
            <person name="Cheng J.F."/>
            <person name="Woyke T."/>
            <person name="Pelin A."/>
            <person name="Henrissat B."/>
            <person name="Reynolds N.K."/>
            <person name="Benny G.L."/>
            <person name="Smith M.E."/>
            <person name="James T.Y."/>
            <person name="Grigoriev I.V."/>
        </authorList>
    </citation>
    <scope>NUCLEOTIDE SEQUENCE [LARGE SCALE GENOMIC DNA]</scope>
    <source>
        <strain evidence="4">RSA 468</strain>
    </source>
</reference>
<dbReference type="STRING" id="215637.A0A4P9ZTQ2"/>
<feature type="compositionally biased region" description="Polar residues" evidence="1">
    <location>
        <begin position="213"/>
        <end position="233"/>
    </location>
</feature>
<gene>
    <name evidence="3" type="ORF">BJ085DRAFT_31395</name>
</gene>
<feature type="compositionally biased region" description="Acidic residues" evidence="1">
    <location>
        <begin position="697"/>
        <end position="709"/>
    </location>
</feature>
<feature type="compositionally biased region" description="Acidic residues" evidence="1">
    <location>
        <begin position="185"/>
        <end position="203"/>
    </location>
</feature>
<feature type="compositionally biased region" description="Polar residues" evidence="1">
    <location>
        <begin position="52"/>
        <end position="67"/>
    </location>
</feature>
<feature type="region of interest" description="Disordered" evidence="1">
    <location>
        <begin position="835"/>
        <end position="949"/>
    </location>
</feature>
<protein>
    <recommendedName>
        <fullName evidence="2">DNA replication checkpoint mediator MRC1 domain-containing protein</fullName>
    </recommendedName>
</protein>
<sequence>MSLSSDEDGFLELEIVDEAVFLKQQRLDTMSSLLTGHNKLQPLLTSPEKRPSSTQGFLKGRLSQTEVGSPVKASGSSGHTPAGIAHKQLNQLLTHKILQSSSQRRLKELSKLPATPASAEPEPVLADHGSDVKNALESNLPGCHADDADSELEGSELESTGEDSKPEDAEGLDNLESVSLVSENAESDDDNSGDGDDDDDDDGPILKKRHTRSSLIHQSGVVSPVEGNSTQGSPELRPATALFPLFARRPQIKSHPMASAPPSATPMSTDATLTISPTSHARLGQGVATPLAVSPDDALVDSMGLGRPTLDGVLASSDQWFDSQCFANIPSPSQDSLCDTMSALGDDHQYPKSPTPVRFAPASQSPRDTAIPFSDTQPLTPTQPLPLSDEGLTDLTPTQLLPVEDLTLAYPMATTPPVENPSLPARSLNRLIRRNGLGPTGRSGARSGKVRKQRPRSEFVDAEAEEGESDDDTTFFGGGGQTQLLPFGQRTIAGLTVGADGQPHPNEANGKAVGGGGEDEDEDEENPDLDEWDENDSMVAFSGEEESGDEYDPELMRQYHHDRERDEDSVAVATLYRDITEGKLAARAKQRRLKRGGQLDGNRDNLGDWVDGAVDEEIADRERRRLMWKQGLKLGQQRDRGEDIAFAKLSKLALNPETAAFARVAQHLGGPAPEDDQLVNPIETADDTTVNEVGSVDADDNDDNDDDGEINASDESVDLPFIHPHSFKSHRQEASTSLSDPLSALLLDSSGPSVNIASMISTRSVLVTAPLLTGNGSTREASSTRKWATDSGNAGAEVFKFARCPRNTGSHVAQGSGGGASDFTVDRPSKLKRFLPDTQLGDSNSSGGGSGTGSSASGAAIPRKTGGSRTYGFSALMTGKTASENTQSPSNSQSSVPDSRSLSQPLEKRRKLGEPSTPNRTKSATSSSQSPAPPALTKSSNRMATVDHR</sequence>
<feature type="region of interest" description="Disordered" evidence="1">
    <location>
        <begin position="495"/>
        <end position="535"/>
    </location>
</feature>
<dbReference type="Proteomes" id="UP000268162">
    <property type="component" value="Unassembled WGS sequence"/>
</dbReference>
<feature type="compositionally biased region" description="Acidic residues" evidence="1">
    <location>
        <begin position="460"/>
        <end position="473"/>
    </location>
</feature>
<feature type="compositionally biased region" description="Acidic residues" evidence="1">
    <location>
        <begin position="517"/>
        <end position="535"/>
    </location>
</feature>
<dbReference type="Pfam" id="PF09444">
    <property type="entry name" value="MRC1"/>
    <property type="match status" value="1"/>
</dbReference>
<evidence type="ECO:0000313" key="4">
    <source>
        <dbReference type="Proteomes" id="UP000268162"/>
    </source>
</evidence>
<name>A0A4P9ZTQ2_9FUNG</name>
<feature type="region of interest" description="Disordered" evidence="1">
    <location>
        <begin position="686"/>
        <end position="721"/>
    </location>
</feature>
<feature type="region of interest" description="Disordered" evidence="1">
    <location>
        <begin position="432"/>
        <end position="475"/>
    </location>
</feature>
<feature type="region of interest" description="Disordered" evidence="1">
    <location>
        <begin position="348"/>
        <end position="394"/>
    </location>
</feature>